<organism evidence="2 3">
    <name type="scientific">Pseudidiomarina maritima</name>
    <dbReference type="NCBI Taxonomy" id="519453"/>
    <lineage>
        <taxon>Bacteria</taxon>
        <taxon>Pseudomonadati</taxon>
        <taxon>Pseudomonadota</taxon>
        <taxon>Gammaproteobacteria</taxon>
        <taxon>Alteromonadales</taxon>
        <taxon>Idiomarinaceae</taxon>
        <taxon>Pseudidiomarina</taxon>
    </lineage>
</organism>
<accession>A0A317QBF9</accession>
<sequence length="161" mass="18120">MLAKLRSAANRLMLWVIAAVITLAVLFVSVLLYKWWVFEPEPPTAAACEALQVLPLKANDQSAVAAEIQVYQCQRGKREQWQGFEVWLRQPLSNDWQRIATAEQGQCLTVSLAKHGQLIIHHSHSRGDLQLAKSSVIYRNEQGQPFTLAVSSERTEDCPLP</sequence>
<name>A0A317QBF9_9GAMM</name>
<protein>
    <submittedName>
        <fullName evidence="2">Uncharacterized protein</fullName>
    </submittedName>
</protein>
<keyword evidence="3" id="KW-1185">Reference proteome</keyword>
<evidence type="ECO:0000256" key="1">
    <source>
        <dbReference type="SAM" id="Phobius"/>
    </source>
</evidence>
<dbReference type="OrthoDB" id="6238509at2"/>
<keyword evidence="1" id="KW-0472">Membrane</keyword>
<dbReference type="RefSeq" id="WP_110075331.1">
    <property type="nucleotide sequence ID" value="NZ_QGTT01000003.1"/>
</dbReference>
<feature type="transmembrane region" description="Helical" evidence="1">
    <location>
        <begin position="12"/>
        <end position="36"/>
    </location>
</feature>
<evidence type="ECO:0000313" key="3">
    <source>
        <dbReference type="Proteomes" id="UP000246964"/>
    </source>
</evidence>
<gene>
    <name evidence="2" type="ORF">DET45_103128</name>
</gene>
<dbReference type="EMBL" id="QGTT01000003">
    <property type="protein sequence ID" value="PWW14436.1"/>
    <property type="molecule type" value="Genomic_DNA"/>
</dbReference>
<keyword evidence="1" id="KW-0812">Transmembrane</keyword>
<dbReference type="Proteomes" id="UP000246964">
    <property type="component" value="Unassembled WGS sequence"/>
</dbReference>
<evidence type="ECO:0000313" key="2">
    <source>
        <dbReference type="EMBL" id="PWW14436.1"/>
    </source>
</evidence>
<dbReference type="AlphaFoldDB" id="A0A317QBF9"/>
<proteinExistence type="predicted"/>
<reference evidence="2 3" key="1">
    <citation type="submission" date="2018-05" db="EMBL/GenBank/DDBJ databases">
        <title>Freshwater and sediment microbial communities from various areas in North America, analyzing microbe dynamics in response to fracking.</title>
        <authorList>
            <person name="Lamendella R."/>
        </authorList>
    </citation>
    <scope>NUCLEOTIDE SEQUENCE [LARGE SCALE GENOMIC DNA]</scope>
    <source>
        <strain evidence="2 3">125B1</strain>
    </source>
</reference>
<comment type="caution">
    <text evidence="2">The sequence shown here is derived from an EMBL/GenBank/DDBJ whole genome shotgun (WGS) entry which is preliminary data.</text>
</comment>
<keyword evidence="1" id="KW-1133">Transmembrane helix</keyword>